<dbReference type="PRINTS" id="PR00471">
    <property type="entry name" value="ACETATEKNASE"/>
</dbReference>
<comment type="caution">
    <text evidence="9">The sequence shown here is derived from an EMBL/GenBank/DDBJ whole genome shotgun (WGS) entry which is preliminary data.</text>
</comment>
<dbReference type="AlphaFoldDB" id="A0A846UE58"/>
<dbReference type="GO" id="GO:0000287">
    <property type="term" value="F:magnesium ion binding"/>
    <property type="evidence" value="ECO:0007669"/>
    <property type="project" value="UniProtKB-UniRule"/>
</dbReference>
<feature type="site" description="Transition state stabilizer" evidence="7">
    <location>
        <position position="248"/>
    </location>
</feature>
<keyword evidence="5 7" id="KW-0418">Kinase</keyword>
<evidence type="ECO:0000256" key="1">
    <source>
        <dbReference type="ARBA" id="ARBA00008748"/>
    </source>
</evidence>
<comment type="cofactor">
    <cofactor evidence="7">
        <name>Mg(2+)</name>
        <dbReference type="ChEBI" id="CHEBI:18420"/>
    </cofactor>
    <cofactor evidence="7">
        <name>Mn(2+)</name>
        <dbReference type="ChEBI" id="CHEBI:29035"/>
    </cofactor>
    <text evidence="7">Mg(2+). Can also accept Mn(2+).</text>
</comment>
<sequence>MSDKILVINAGSSSIKFQLFNILSSKPEFQILAKGLVERIGIKDSRVSIELIQNNSFIKYDKQIDVQDHAFGAKLIIEQLQLYSVISNFDEIVGIGHRLVHGGEKFKTSTIINQAAENAIIKSVSLAPLHNPAALKGYNAFKALNPKIKHVAVFDTSFHMTLPEEKYLYSTPYQWYQKYQVRKYGFHGISYRYILEKLAAILKKDEKKINAVVCHLGNGASICAIKDGQSFNTTMGLTPLDGLIMGTRSGVVDPSIHQYICEITKNTSDAQTIASVTDILNKESGLLGISGVSSDIRDVTAAKEDENHPKHHLASLAIKMFCQRIANYIIQYSNDLDNKVDALVFTAGIGENGVLIRKWVLEEIKILSLKLNSKANEEKYDDYVLISDLSSVFPIYKIRTNEEIIICHDTYELLNKK</sequence>
<evidence type="ECO:0000313" key="9">
    <source>
        <dbReference type="EMBL" id="NKE38768.1"/>
    </source>
</evidence>
<keyword evidence="7" id="KW-0963">Cytoplasm</keyword>
<feature type="binding site" evidence="7">
    <location>
        <begin position="295"/>
        <end position="297"/>
    </location>
    <ligand>
        <name>ATP</name>
        <dbReference type="ChEBI" id="CHEBI:30616"/>
    </ligand>
</feature>
<evidence type="ECO:0000256" key="2">
    <source>
        <dbReference type="ARBA" id="ARBA00022679"/>
    </source>
</evidence>
<dbReference type="InterPro" id="IPR004372">
    <property type="entry name" value="Ac/propionate_kinase"/>
</dbReference>
<evidence type="ECO:0000256" key="6">
    <source>
        <dbReference type="ARBA" id="ARBA00022840"/>
    </source>
</evidence>
<dbReference type="PANTHER" id="PTHR21060">
    <property type="entry name" value="ACETATE KINASE"/>
    <property type="match status" value="1"/>
</dbReference>
<dbReference type="InterPro" id="IPR000890">
    <property type="entry name" value="Aliphatic_acid_kin_short-chain"/>
</dbReference>
<dbReference type="CDD" id="cd24010">
    <property type="entry name" value="ASKHA_NBD_AcK_PK"/>
    <property type="match status" value="1"/>
</dbReference>
<dbReference type="GO" id="GO:0006085">
    <property type="term" value="P:acetyl-CoA biosynthetic process"/>
    <property type="evidence" value="ECO:0007669"/>
    <property type="project" value="UniProtKB-UniRule"/>
</dbReference>
<keyword evidence="7" id="KW-0460">Magnesium</keyword>
<evidence type="ECO:0000313" key="10">
    <source>
        <dbReference type="Proteomes" id="UP000584587"/>
    </source>
</evidence>
<accession>A0A846UE58</accession>
<feature type="binding site" evidence="7">
    <location>
        <position position="98"/>
    </location>
    <ligand>
        <name>substrate</name>
    </ligand>
</feature>
<dbReference type="Gene3D" id="3.30.420.40">
    <property type="match status" value="2"/>
</dbReference>
<evidence type="ECO:0000256" key="7">
    <source>
        <dbReference type="HAMAP-Rule" id="MF_00020"/>
    </source>
</evidence>
<feature type="binding site" evidence="7">
    <location>
        <position position="402"/>
    </location>
    <ligand>
        <name>Mg(2+)</name>
        <dbReference type="ChEBI" id="CHEBI:18420"/>
    </ligand>
</feature>
<dbReference type="SUPFAM" id="SSF53067">
    <property type="entry name" value="Actin-like ATPase domain"/>
    <property type="match status" value="2"/>
</dbReference>
<dbReference type="GO" id="GO:0008776">
    <property type="term" value="F:acetate kinase activity"/>
    <property type="evidence" value="ECO:0007669"/>
    <property type="project" value="UniProtKB-UniRule"/>
</dbReference>
<name>A0A846UE58_9MOLU</name>
<feature type="binding site" evidence="7">
    <location>
        <position position="9"/>
    </location>
    <ligand>
        <name>Mg(2+)</name>
        <dbReference type="ChEBI" id="CHEBI:18420"/>
    </ligand>
</feature>
<keyword evidence="6 7" id="KW-0067">ATP-binding</keyword>
<comment type="function">
    <text evidence="7">Catalyzes the formation of acetyl phosphate from acetate and ATP. Can also catalyze the reverse reaction.</text>
</comment>
<dbReference type="Proteomes" id="UP000584587">
    <property type="component" value="Unassembled WGS sequence"/>
</dbReference>
<organism evidence="9 10">
    <name type="scientific">Spiroplasma platyhelix PALS-1</name>
    <dbReference type="NCBI Taxonomy" id="1276218"/>
    <lineage>
        <taxon>Bacteria</taxon>
        <taxon>Bacillati</taxon>
        <taxon>Mycoplasmatota</taxon>
        <taxon>Mollicutes</taxon>
        <taxon>Entomoplasmatales</taxon>
        <taxon>Spiroplasmataceae</taxon>
        <taxon>Spiroplasma</taxon>
    </lineage>
</organism>
<dbReference type="HAMAP" id="MF_00020">
    <property type="entry name" value="Acetate_kinase"/>
    <property type="match status" value="1"/>
</dbReference>
<protein>
    <recommendedName>
        <fullName evidence="7">Acetate kinase</fullName>
        <ecNumber evidence="7">2.7.2.1</ecNumber>
    </recommendedName>
    <alternativeName>
        <fullName evidence="7">Acetokinase</fullName>
    </alternativeName>
</protein>
<keyword evidence="4 7" id="KW-0547">Nucleotide-binding</keyword>
<dbReference type="UniPathway" id="UPA00340">
    <property type="reaction ID" value="UER00458"/>
</dbReference>
<dbReference type="GO" id="GO:0005737">
    <property type="term" value="C:cytoplasm"/>
    <property type="evidence" value="ECO:0007669"/>
    <property type="project" value="UniProtKB-SubCell"/>
</dbReference>
<comment type="subunit">
    <text evidence="7">Homodimer.</text>
</comment>
<reference evidence="9 10" key="1">
    <citation type="submission" date="2020-04" db="EMBL/GenBank/DDBJ databases">
        <title>Complete genome sequence of Spiroplasma platyhelix ATCC 51748, an insect isolate.</title>
        <authorList>
            <person name="Green E.A."/>
            <person name="Klassen J.L."/>
        </authorList>
    </citation>
    <scope>NUCLEOTIDE SEQUENCE [LARGE SCALE GENOMIC DNA]</scope>
    <source>
        <strain evidence="9 10">PALS-1</strain>
    </source>
</reference>
<dbReference type="InterPro" id="IPR023865">
    <property type="entry name" value="Aliphatic_acid_kinase_CS"/>
</dbReference>
<dbReference type="GO" id="GO:0006083">
    <property type="term" value="P:acetate metabolic process"/>
    <property type="evidence" value="ECO:0007669"/>
    <property type="project" value="TreeGrafter"/>
</dbReference>
<gene>
    <name evidence="7" type="primary">ackA</name>
    <name evidence="9" type="ORF">HER12_03290</name>
</gene>
<keyword evidence="2 7" id="KW-0808">Transferase</keyword>
<dbReference type="InterPro" id="IPR043129">
    <property type="entry name" value="ATPase_NBD"/>
</dbReference>
<dbReference type="RefSeq" id="WP_168105238.1">
    <property type="nucleotide sequence ID" value="NZ_CP051215.1"/>
</dbReference>
<dbReference type="EMBL" id="JAAVVK010000002">
    <property type="protein sequence ID" value="NKE38768.1"/>
    <property type="molecule type" value="Genomic_DNA"/>
</dbReference>
<evidence type="ECO:0000256" key="8">
    <source>
        <dbReference type="RuleBase" id="RU003835"/>
    </source>
</evidence>
<comment type="pathway">
    <text evidence="7">Metabolic intermediate biosynthesis; acetyl-CoA biosynthesis; acetyl-CoA from acetate: step 1/2.</text>
</comment>
<comment type="catalytic activity">
    <reaction evidence="7">
        <text>acetate + ATP = acetyl phosphate + ADP</text>
        <dbReference type="Rhea" id="RHEA:11352"/>
        <dbReference type="ChEBI" id="CHEBI:22191"/>
        <dbReference type="ChEBI" id="CHEBI:30089"/>
        <dbReference type="ChEBI" id="CHEBI:30616"/>
        <dbReference type="ChEBI" id="CHEBI:456216"/>
        <dbReference type="EC" id="2.7.2.1"/>
    </reaction>
</comment>
<dbReference type="EC" id="2.7.2.1" evidence="7"/>
<proteinExistence type="inferred from homology"/>
<keyword evidence="10" id="KW-1185">Reference proteome</keyword>
<keyword evidence="3 7" id="KW-0479">Metal-binding</keyword>
<feature type="binding site" evidence="7">
    <location>
        <begin position="215"/>
        <end position="219"/>
    </location>
    <ligand>
        <name>ATP</name>
        <dbReference type="ChEBI" id="CHEBI:30616"/>
    </ligand>
</feature>
<dbReference type="Pfam" id="PF00871">
    <property type="entry name" value="Acetate_kinase"/>
    <property type="match status" value="1"/>
</dbReference>
<evidence type="ECO:0000256" key="4">
    <source>
        <dbReference type="ARBA" id="ARBA00022741"/>
    </source>
</evidence>
<dbReference type="GO" id="GO:0005524">
    <property type="term" value="F:ATP binding"/>
    <property type="evidence" value="ECO:0007669"/>
    <property type="project" value="UniProtKB-KW"/>
</dbReference>
<dbReference type="PANTHER" id="PTHR21060:SF15">
    <property type="entry name" value="ACETATE KINASE-RELATED"/>
    <property type="match status" value="1"/>
</dbReference>
<evidence type="ECO:0000256" key="5">
    <source>
        <dbReference type="ARBA" id="ARBA00022777"/>
    </source>
</evidence>
<dbReference type="PROSITE" id="PS01076">
    <property type="entry name" value="ACETATE_KINASE_2"/>
    <property type="match status" value="1"/>
</dbReference>
<evidence type="ECO:0000256" key="3">
    <source>
        <dbReference type="ARBA" id="ARBA00022723"/>
    </source>
</evidence>
<feature type="binding site" evidence="7">
    <location>
        <position position="16"/>
    </location>
    <ligand>
        <name>ATP</name>
        <dbReference type="ChEBI" id="CHEBI:30616"/>
    </ligand>
</feature>
<feature type="site" description="Transition state stabilizer" evidence="7">
    <location>
        <position position="187"/>
    </location>
</feature>
<feature type="active site" description="Proton donor/acceptor" evidence="7">
    <location>
        <position position="155"/>
    </location>
</feature>
<dbReference type="NCBIfam" id="TIGR00016">
    <property type="entry name" value="ackA"/>
    <property type="match status" value="1"/>
</dbReference>
<comment type="similarity">
    <text evidence="1 7 8">Belongs to the acetokinase family.</text>
</comment>
<comment type="subcellular location">
    <subcellularLocation>
        <location evidence="7">Cytoplasm</location>
    </subcellularLocation>
</comment>
<dbReference type="PROSITE" id="PS01075">
    <property type="entry name" value="ACETATE_KINASE_1"/>
    <property type="match status" value="1"/>
</dbReference>
<dbReference type="PIRSF" id="PIRSF000722">
    <property type="entry name" value="Acetate_prop_kin"/>
    <property type="match status" value="1"/>
</dbReference>
<feature type="binding site" evidence="7">
    <location>
        <begin position="348"/>
        <end position="352"/>
    </location>
    <ligand>
        <name>ATP</name>
        <dbReference type="ChEBI" id="CHEBI:30616"/>
    </ligand>
</feature>